<feature type="transmembrane region" description="Helical" evidence="10">
    <location>
        <begin position="91"/>
        <end position="111"/>
    </location>
</feature>
<comment type="caution">
    <text evidence="13">The sequence shown here is derived from an EMBL/GenBank/DDBJ whole genome shotgun (WGS) entry which is preliminary data.</text>
</comment>
<evidence type="ECO:0000259" key="12">
    <source>
        <dbReference type="PROSITE" id="PS50948"/>
    </source>
</evidence>
<dbReference type="GO" id="GO:0005524">
    <property type="term" value="F:ATP binding"/>
    <property type="evidence" value="ECO:0007669"/>
    <property type="project" value="UniProtKB-KW"/>
</dbReference>
<keyword evidence="10" id="KW-1133">Transmembrane helix</keyword>
<keyword evidence="3" id="KW-0808">Transferase</keyword>
<keyword evidence="14" id="KW-1185">Reference proteome</keyword>
<organism evidence="13 14">
    <name type="scientific">Malus domestica</name>
    <name type="common">Apple</name>
    <name type="synonym">Pyrus malus</name>
    <dbReference type="NCBI Taxonomy" id="3750"/>
    <lineage>
        <taxon>Eukaryota</taxon>
        <taxon>Viridiplantae</taxon>
        <taxon>Streptophyta</taxon>
        <taxon>Embryophyta</taxon>
        <taxon>Tracheophyta</taxon>
        <taxon>Spermatophyta</taxon>
        <taxon>Magnoliopsida</taxon>
        <taxon>eudicotyledons</taxon>
        <taxon>Gunneridae</taxon>
        <taxon>Pentapetalae</taxon>
        <taxon>rosids</taxon>
        <taxon>fabids</taxon>
        <taxon>Rosales</taxon>
        <taxon>Rosaceae</taxon>
        <taxon>Amygdaloideae</taxon>
        <taxon>Maleae</taxon>
        <taxon>Malus</taxon>
    </lineage>
</organism>
<evidence type="ECO:0008006" key="15">
    <source>
        <dbReference type="Google" id="ProtNLM"/>
    </source>
</evidence>
<evidence type="ECO:0000256" key="6">
    <source>
        <dbReference type="ARBA" id="ARBA00022777"/>
    </source>
</evidence>
<dbReference type="InterPro" id="IPR003609">
    <property type="entry name" value="Pan_app"/>
</dbReference>
<evidence type="ECO:0000256" key="1">
    <source>
        <dbReference type="ARBA" id="ARBA00004479"/>
    </source>
</evidence>
<dbReference type="PANTHER" id="PTHR27002">
    <property type="entry name" value="RECEPTOR-LIKE SERINE/THREONINE-PROTEIN KINASE SD1-8"/>
    <property type="match status" value="1"/>
</dbReference>
<comment type="subcellular location">
    <subcellularLocation>
        <location evidence="1">Membrane</location>
        <topology evidence="1">Single-pass type I membrane protein</topology>
    </subcellularLocation>
</comment>
<proteinExistence type="predicted"/>
<protein>
    <recommendedName>
        <fullName evidence="15">Bulb-type lectin domain-containing protein</fullName>
    </recommendedName>
</protein>
<keyword evidence="2" id="KW-0723">Serine/threonine-protein kinase</keyword>
<dbReference type="Pfam" id="PF07714">
    <property type="entry name" value="PK_Tyr_Ser-Thr"/>
    <property type="match status" value="1"/>
</dbReference>
<evidence type="ECO:0000259" key="11">
    <source>
        <dbReference type="PROSITE" id="PS50927"/>
    </source>
</evidence>
<dbReference type="InterPro" id="IPR036426">
    <property type="entry name" value="Bulb-type_lectin_dom_sf"/>
</dbReference>
<feature type="transmembrane region" description="Helical" evidence="10">
    <location>
        <begin position="788"/>
        <end position="813"/>
    </location>
</feature>
<evidence type="ECO:0000313" key="13">
    <source>
        <dbReference type="EMBL" id="RXH75196.1"/>
    </source>
</evidence>
<dbReference type="Pfam" id="PF01453">
    <property type="entry name" value="B_lectin"/>
    <property type="match status" value="2"/>
</dbReference>
<keyword evidence="8" id="KW-1015">Disulfide bond</keyword>
<dbReference type="InterPro" id="IPR001480">
    <property type="entry name" value="Bulb-type_lectin_dom"/>
</dbReference>
<evidence type="ECO:0000256" key="7">
    <source>
        <dbReference type="ARBA" id="ARBA00022840"/>
    </source>
</evidence>
<dbReference type="InterPro" id="IPR001245">
    <property type="entry name" value="Ser-Thr/Tyr_kinase_cat_dom"/>
</dbReference>
<dbReference type="GO" id="GO:0004674">
    <property type="term" value="F:protein serine/threonine kinase activity"/>
    <property type="evidence" value="ECO:0007669"/>
    <property type="project" value="UniProtKB-KW"/>
</dbReference>
<keyword evidence="10" id="KW-0812">Transmembrane</keyword>
<feature type="domain" description="Bulb-type lectin" evidence="11">
    <location>
        <begin position="114"/>
        <end position="244"/>
    </location>
</feature>
<dbReference type="GO" id="GO:0005886">
    <property type="term" value="C:plasma membrane"/>
    <property type="evidence" value="ECO:0007669"/>
    <property type="project" value="TreeGrafter"/>
</dbReference>
<dbReference type="Gene3D" id="2.90.10.10">
    <property type="entry name" value="Bulb-type lectin domain"/>
    <property type="match status" value="2"/>
</dbReference>
<name>A0A498HUR5_MALDO</name>
<dbReference type="Gene3D" id="3.30.200.20">
    <property type="entry name" value="Phosphorylase Kinase, domain 1"/>
    <property type="match status" value="1"/>
</dbReference>
<reference evidence="13 14" key="1">
    <citation type="submission" date="2018-10" db="EMBL/GenBank/DDBJ databases">
        <title>A high-quality apple genome assembly.</title>
        <authorList>
            <person name="Hu J."/>
        </authorList>
    </citation>
    <scope>NUCLEOTIDE SEQUENCE [LARGE SCALE GENOMIC DNA]</scope>
    <source>
        <strain evidence="14">cv. HFTH1</strain>
        <tissue evidence="13">Young leaf</tissue>
    </source>
</reference>
<feature type="domain" description="Apple" evidence="12">
    <location>
        <begin position="400"/>
        <end position="476"/>
    </location>
</feature>
<dbReference type="SUPFAM" id="SSF51110">
    <property type="entry name" value="alpha-D-mannose-specific plant lectins"/>
    <property type="match status" value="2"/>
</dbReference>
<keyword evidence="10" id="KW-0472">Membrane</keyword>
<keyword evidence="4" id="KW-0732">Signal</keyword>
<dbReference type="InterPro" id="IPR011009">
    <property type="entry name" value="Kinase-like_dom_sf"/>
</dbReference>
<evidence type="ECO:0000256" key="9">
    <source>
        <dbReference type="ARBA" id="ARBA00023180"/>
    </source>
</evidence>
<dbReference type="SMART" id="SM00108">
    <property type="entry name" value="B_lectin"/>
    <property type="match status" value="2"/>
</dbReference>
<evidence type="ECO:0000256" key="8">
    <source>
        <dbReference type="ARBA" id="ARBA00023157"/>
    </source>
</evidence>
<evidence type="ECO:0000256" key="10">
    <source>
        <dbReference type="SAM" id="Phobius"/>
    </source>
</evidence>
<accession>A0A498HUR5</accession>
<keyword evidence="5" id="KW-0547">Nucleotide-binding</keyword>
<gene>
    <name evidence="13" type="ORF">DVH24_029917</name>
</gene>
<keyword evidence="6" id="KW-0418">Kinase</keyword>
<dbReference type="PROSITE" id="PS50927">
    <property type="entry name" value="BULB_LECTIN"/>
    <property type="match status" value="2"/>
</dbReference>
<evidence type="ECO:0000256" key="2">
    <source>
        <dbReference type="ARBA" id="ARBA00022527"/>
    </source>
</evidence>
<evidence type="ECO:0000256" key="4">
    <source>
        <dbReference type="ARBA" id="ARBA00022729"/>
    </source>
</evidence>
<dbReference type="PANTHER" id="PTHR27002:SF1087">
    <property type="entry name" value="PROTEIN KINASE DOMAIN-CONTAINING PROTEIN"/>
    <property type="match status" value="1"/>
</dbReference>
<evidence type="ECO:0000256" key="5">
    <source>
        <dbReference type="ARBA" id="ARBA00022741"/>
    </source>
</evidence>
<dbReference type="Proteomes" id="UP000290289">
    <property type="component" value="Chromosome 15"/>
</dbReference>
<keyword evidence="9" id="KW-0325">Glycoprotein</keyword>
<dbReference type="EMBL" id="RDQH01000341">
    <property type="protein sequence ID" value="RXH75196.1"/>
    <property type="molecule type" value="Genomic_DNA"/>
</dbReference>
<feature type="domain" description="Bulb-type lectin" evidence="11">
    <location>
        <begin position="822"/>
        <end position="947"/>
    </location>
</feature>
<dbReference type="Gene3D" id="1.10.510.10">
    <property type="entry name" value="Transferase(Phosphotransferase) domain 1"/>
    <property type="match status" value="1"/>
</dbReference>
<dbReference type="SUPFAM" id="SSF56112">
    <property type="entry name" value="Protein kinase-like (PK-like)"/>
    <property type="match status" value="1"/>
</dbReference>
<evidence type="ECO:0000256" key="3">
    <source>
        <dbReference type="ARBA" id="ARBA00022679"/>
    </source>
</evidence>
<feature type="transmembrane region" description="Helical" evidence="10">
    <location>
        <begin position="523"/>
        <end position="542"/>
    </location>
</feature>
<evidence type="ECO:0000313" key="14">
    <source>
        <dbReference type="Proteomes" id="UP000290289"/>
    </source>
</evidence>
<keyword evidence="7" id="KW-0067">ATP-binding</keyword>
<dbReference type="PROSITE" id="PS50948">
    <property type="entry name" value="PAN"/>
    <property type="match status" value="1"/>
</dbReference>
<sequence length="1318" mass="146121">MDPTLGDSCNGNQLLRCIHVGLLCVDENAADRPTMSDVISMLTNESMELPKPKKPAYYAQGNVDFTGIREAGEQTGSINVLSHSDIASCSLIMAIINLVFLIIFAGLWSSYDGRDTLKQGDTLNSSSSLVSASGNFTLSFVVNTIDGSNCSFLAIMRNGESATANRAWIGNRDSPVLYPSSPLLTLDFNNTLKISQKNEDQDPIVICSAPHTSNNNTSVVATLLDSGNLVLQQVNSVDGSMNRVFLWQSFDYPIDTFLPGMKLGVNHRNGHIWSLSSWSGIFNPAPGTFTLDWDPNQRQLKLRRKGVIFWTSGVLKSDGRFEYILSDESMMKYKFSVVSNENEDYVTYTAAEGGSPQELVLYTTGSLYEYSVQRDVAQAEKCDGYNTEGGCVKKDRPSECTSEFGGEFELKNGSFEPSNVTNTSRDPYWFGSSNTDCKATCWQNCDCLGFDFPISNNHTTGCRFWSVDSQFVENITGSGTTNGSFVLPRKSSTPTKSSSQNFIGICIYGETWLINILHAARKLWIVIAIPTALLVALSCILYQLKRRKFSLSDDNGRKIQNELLNFMRSNRRNDHGRGFQNYGKMGHSELSAFSYPSVLAATCNFSEENKLGQGGFGPVYKYKVGYMSPEYAMEGIFSIKSDVFSFGVLMLEIISGRKNNSFYNDERVLNLVGYVRVRVDKNFSADFPDIWLTWELWKEGAGIELMDPTLTDSCIQDQFLRCVHVGLLCVEENAGDRPTISSVISMLTNESVALPMPTKPAFFTERNHVAGGKEPEDMSTNCLSNSEIFFIVLWSFMATCVMMKNSIFLIIFACLWTCHDARDTLAPGDTLDSSSSLESASAKFTLSFVEQLYSNFTYLAIRRNKYNPNKAWIGNRNRPISSYSSPLLTLDWNYTLKITQTGEDPIVICSAPETSNGTSSGVVATLLDSGNLVLQEMNGSRVFWQSFDYPTDTFLPGMKLGVNRSDGHIWSLVSYADTYNPASGPFSLVWDPNEHELKINKSGVVYWTSGVLRSDGTFEFFLPNVSKQRYNFSIVSNEHYGYLTYTAVGDQSLQPEWVLYSSGILQEYDGQMNIVQAQNCDGYDTDGGCVRRFQSTKSSGTKIADKWVWIGTSIAAALVLCTAYYLLRRRRSALASAGENRTEIENEMLIFMKSNRPTNDVNGLRNDGKIGHHDLSVFSYSSILAATSNFAEENKLGQGGFGPVYKAWELWKEGAGLEIMDPTLGNSFIKEQLLRCIHVGLLCVEENAADRPTMSDVISMLTNESLPLASPTKPAFFVRRRTVEAGISGNQQLEIVASANYMSSSDFEARGYASTGVG</sequence>
<feature type="transmembrane region" description="Helical" evidence="10">
    <location>
        <begin position="1107"/>
        <end position="1127"/>
    </location>
</feature>